<organism evidence="2 3">
    <name type="scientific">Reticulomyxa filosa</name>
    <dbReference type="NCBI Taxonomy" id="46433"/>
    <lineage>
        <taxon>Eukaryota</taxon>
        <taxon>Sar</taxon>
        <taxon>Rhizaria</taxon>
        <taxon>Retaria</taxon>
        <taxon>Foraminifera</taxon>
        <taxon>Monothalamids</taxon>
        <taxon>Reticulomyxidae</taxon>
        <taxon>Reticulomyxa</taxon>
    </lineage>
</organism>
<dbReference type="AlphaFoldDB" id="X6LZ59"/>
<protein>
    <recommendedName>
        <fullName evidence="4">Transmembrane protein</fullName>
    </recommendedName>
</protein>
<comment type="caution">
    <text evidence="2">The sequence shown here is derived from an EMBL/GenBank/DDBJ whole genome shotgun (WGS) entry which is preliminary data.</text>
</comment>
<feature type="transmembrane region" description="Helical" evidence="1">
    <location>
        <begin position="114"/>
        <end position="133"/>
    </location>
</feature>
<keyword evidence="1" id="KW-0472">Membrane</keyword>
<evidence type="ECO:0000313" key="2">
    <source>
        <dbReference type="EMBL" id="ETO07223.1"/>
    </source>
</evidence>
<gene>
    <name evidence="2" type="ORF">RFI_30169</name>
</gene>
<keyword evidence="1" id="KW-1133">Transmembrane helix</keyword>
<name>X6LZ59_RETFI</name>
<accession>X6LZ59</accession>
<reference evidence="2 3" key="1">
    <citation type="journal article" date="2013" name="Curr. Biol.">
        <title>The Genome of the Foraminiferan Reticulomyxa filosa.</title>
        <authorList>
            <person name="Glockner G."/>
            <person name="Hulsmann N."/>
            <person name="Schleicher M."/>
            <person name="Noegel A.A."/>
            <person name="Eichinger L."/>
            <person name="Gallinger C."/>
            <person name="Pawlowski J."/>
            <person name="Sierra R."/>
            <person name="Euteneuer U."/>
            <person name="Pillet L."/>
            <person name="Moustafa A."/>
            <person name="Platzer M."/>
            <person name="Groth M."/>
            <person name="Szafranski K."/>
            <person name="Schliwa M."/>
        </authorList>
    </citation>
    <scope>NUCLEOTIDE SEQUENCE [LARGE SCALE GENOMIC DNA]</scope>
</reference>
<feature type="transmembrane region" description="Helical" evidence="1">
    <location>
        <begin position="46"/>
        <end position="64"/>
    </location>
</feature>
<dbReference type="Proteomes" id="UP000023152">
    <property type="component" value="Unassembled WGS sequence"/>
</dbReference>
<keyword evidence="3" id="KW-1185">Reference proteome</keyword>
<evidence type="ECO:0000256" key="1">
    <source>
        <dbReference type="SAM" id="Phobius"/>
    </source>
</evidence>
<sequence>MQSLRNQQFHWLFLQKEVYFSQFCLAVLGKKNEYISFVENIFISRFIWNICCFFVFEITIAISSKNEFKKEINKCIFNKITQVIKFKYKKTVKTKILLKKSYNRKGAQKGGSHIFFISLSFIFHLIDAFDILLSEFVQLMPDFQNFDNTFYQICLMRDIGFAIE</sequence>
<evidence type="ECO:0008006" key="4">
    <source>
        <dbReference type="Google" id="ProtNLM"/>
    </source>
</evidence>
<keyword evidence="1" id="KW-0812">Transmembrane</keyword>
<evidence type="ECO:0000313" key="3">
    <source>
        <dbReference type="Proteomes" id="UP000023152"/>
    </source>
</evidence>
<dbReference type="EMBL" id="ASPP01026371">
    <property type="protein sequence ID" value="ETO07223.1"/>
    <property type="molecule type" value="Genomic_DNA"/>
</dbReference>
<proteinExistence type="predicted"/>